<keyword evidence="6" id="KW-1185">Reference proteome</keyword>
<comment type="similarity">
    <text evidence="2">Belongs to the ustYa family.</text>
</comment>
<feature type="transmembrane region" description="Helical" evidence="4">
    <location>
        <begin position="42"/>
        <end position="63"/>
    </location>
</feature>
<dbReference type="PANTHER" id="PTHR33365:SF4">
    <property type="entry name" value="CYCLOCHLOROTINE BIOSYNTHESIS PROTEIN O"/>
    <property type="match status" value="1"/>
</dbReference>
<protein>
    <recommendedName>
        <fullName evidence="7">Cyclochlorotine biosynthesis protein O</fullName>
    </recommendedName>
</protein>
<organism evidence="5 6">
    <name type="scientific">Seiridium cardinale</name>
    <dbReference type="NCBI Taxonomy" id="138064"/>
    <lineage>
        <taxon>Eukaryota</taxon>
        <taxon>Fungi</taxon>
        <taxon>Dikarya</taxon>
        <taxon>Ascomycota</taxon>
        <taxon>Pezizomycotina</taxon>
        <taxon>Sordariomycetes</taxon>
        <taxon>Xylariomycetidae</taxon>
        <taxon>Amphisphaeriales</taxon>
        <taxon>Sporocadaceae</taxon>
        <taxon>Seiridium</taxon>
    </lineage>
</organism>
<evidence type="ECO:0000256" key="4">
    <source>
        <dbReference type="SAM" id="Phobius"/>
    </source>
</evidence>
<evidence type="ECO:0000256" key="3">
    <source>
        <dbReference type="SAM" id="MobiDB-lite"/>
    </source>
</evidence>
<feature type="region of interest" description="Disordered" evidence="3">
    <location>
        <begin position="275"/>
        <end position="307"/>
    </location>
</feature>
<evidence type="ECO:0008006" key="7">
    <source>
        <dbReference type="Google" id="ProtNLM"/>
    </source>
</evidence>
<comment type="caution">
    <text evidence="5">The sequence shown here is derived from an EMBL/GenBank/DDBJ whole genome shotgun (WGS) entry which is preliminary data.</text>
</comment>
<comment type="pathway">
    <text evidence="1">Mycotoxin biosynthesis.</text>
</comment>
<evidence type="ECO:0000256" key="1">
    <source>
        <dbReference type="ARBA" id="ARBA00004685"/>
    </source>
</evidence>
<keyword evidence="4" id="KW-0472">Membrane</keyword>
<evidence type="ECO:0000313" key="5">
    <source>
        <dbReference type="EMBL" id="KAK9782686.1"/>
    </source>
</evidence>
<dbReference type="InterPro" id="IPR021765">
    <property type="entry name" value="UstYa-like"/>
</dbReference>
<accession>A0ABR2Y7I1</accession>
<evidence type="ECO:0000313" key="6">
    <source>
        <dbReference type="Proteomes" id="UP001465668"/>
    </source>
</evidence>
<keyword evidence="4" id="KW-0812">Transmembrane</keyword>
<gene>
    <name evidence="5" type="ORF">SCAR479_01029</name>
</gene>
<dbReference type="PANTHER" id="PTHR33365">
    <property type="entry name" value="YALI0B05434P"/>
    <property type="match status" value="1"/>
</dbReference>
<sequence length="307" mass="35206">MWSKQGTLYQSLPQLETSGQKKSLNSQPIYGRLWSRLSGNSTAILICTNFFTLFCLAASIWGAHRQEASPQACLRQFSTPSPALEAVQYLDPQLYHADFRQTNKWRAKPGVHSDDVDVAWHYIELGAGGIRITEEEMLALNKTALPEGPWHKVPEEQGGGYLAMLEVFHLLHCLNTLRMGLWYNYDKYYKQYDEGVHEENIFTHFVLTSVPDHCIDMLRMSLMCTADVTPALFYDPLDKPRRRDALPDWSSQHTCRDFDSILEWNMEGPRSIRWRDAGTNPAWDPSLEGADPPFPPETDDDTHHHHS</sequence>
<reference evidence="5 6" key="1">
    <citation type="submission" date="2024-02" db="EMBL/GenBank/DDBJ databases">
        <title>First draft genome assembly of two strains of Seiridium cardinale.</title>
        <authorList>
            <person name="Emiliani G."/>
            <person name="Scali E."/>
        </authorList>
    </citation>
    <scope>NUCLEOTIDE SEQUENCE [LARGE SCALE GENOMIC DNA]</scope>
    <source>
        <strain evidence="5 6">BM-138-000479</strain>
    </source>
</reference>
<evidence type="ECO:0000256" key="2">
    <source>
        <dbReference type="ARBA" id="ARBA00035112"/>
    </source>
</evidence>
<proteinExistence type="inferred from homology"/>
<name>A0ABR2Y7I1_9PEZI</name>
<dbReference type="Pfam" id="PF11807">
    <property type="entry name" value="UstYa"/>
    <property type="match status" value="1"/>
</dbReference>
<dbReference type="Proteomes" id="UP001465668">
    <property type="component" value="Unassembled WGS sequence"/>
</dbReference>
<keyword evidence="4" id="KW-1133">Transmembrane helix</keyword>
<dbReference type="EMBL" id="JARVKM010000002">
    <property type="protein sequence ID" value="KAK9782686.1"/>
    <property type="molecule type" value="Genomic_DNA"/>
</dbReference>